<feature type="domain" description="IraD/Gp25-like" evidence="1">
    <location>
        <begin position="29"/>
        <end position="114"/>
    </location>
</feature>
<dbReference type="EMBL" id="LT629732">
    <property type="protein sequence ID" value="SDS77722.1"/>
    <property type="molecule type" value="Genomic_DNA"/>
</dbReference>
<protein>
    <recommendedName>
        <fullName evidence="1">IraD/Gp25-like domain-containing protein</fullName>
    </recommendedName>
</protein>
<reference evidence="2 3" key="1">
    <citation type="submission" date="2016-10" db="EMBL/GenBank/DDBJ databases">
        <authorList>
            <person name="de Groot N.N."/>
        </authorList>
    </citation>
    <scope>NUCLEOTIDE SEQUENCE [LARGE SCALE GENOMIC DNA]</scope>
    <source>
        <strain evidence="2 3">DSM 22024</strain>
    </source>
</reference>
<keyword evidence="3" id="KW-1185">Reference proteome</keyword>
<proteinExistence type="predicted"/>
<dbReference type="Proteomes" id="UP000198983">
    <property type="component" value="Chromosome I"/>
</dbReference>
<dbReference type="STRING" id="117157.SAMN04489717_3834"/>
<dbReference type="RefSeq" id="WP_092654984.1">
    <property type="nucleotide sequence ID" value="NZ_LT629732.1"/>
</dbReference>
<dbReference type="OrthoDB" id="9802846at2"/>
<accession>A0A1H1UYX4</accession>
<gene>
    <name evidence="2" type="ORF">SAMN04489717_3834</name>
</gene>
<dbReference type="AlphaFoldDB" id="A0A1H1UYX4"/>
<dbReference type="Pfam" id="PF04965">
    <property type="entry name" value="GPW_gp25"/>
    <property type="match status" value="1"/>
</dbReference>
<dbReference type="SUPFAM" id="SSF160719">
    <property type="entry name" value="gpW/gp25-like"/>
    <property type="match status" value="1"/>
</dbReference>
<evidence type="ECO:0000313" key="2">
    <source>
        <dbReference type="EMBL" id="SDS77722.1"/>
    </source>
</evidence>
<organism evidence="2 3">
    <name type="scientific">Actinopolymorpha singaporensis</name>
    <dbReference type="NCBI Taxonomy" id="117157"/>
    <lineage>
        <taxon>Bacteria</taxon>
        <taxon>Bacillati</taxon>
        <taxon>Actinomycetota</taxon>
        <taxon>Actinomycetes</taxon>
        <taxon>Propionibacteriales</taxon>
        <taxon>Actinopolymorphaceae</taxon>
        <taxon>Actinopolymorpha</taxon>
    </lineage>
</organism>
<dbReference type="Gene3D" id="3.10.450.40">
    <property type="match status" value="1"/>
</dbReference>
<evidence type="ECO:0000259" key="1">
    <source>
        <dbReference type="Pfam" id="PF04965"/>
    </source>
</evidence>
<evidence type="ECO:0000313" key="3">
    <source>
        <dbReference type="Proteomes" id="UP000198983"/>
    </source>
</evidence>
<sequence>MTETPSRLGSGWAFPVRPRQVGGGLAYASGAEKVREAILLVLRTEPGERVMRPTFGCGLRRYLGEPNTVATRARLVREVTGALDAWEPRVQLREVTATAGDDPSLVLLTVRYEHARDGSPGLLVYPFYLEG</sequence>
<name>A0A1H1UYX4_9ACTN</name>
<dbReference type="InterPro" id="IPR007048">
    <property type="entry name" value="IraD/Gp25-like"/>
</dbReference>